<dbReference type="PROSITE" id="PS51194">
    <property type="entry name" value="HELICASE_CTER"/>
    <property type="match status" value="1"/>
</dbReference>
<keyword evidence="3 5" id="KW-0067">ATP-binding</keyword>
<dbReference type="InParanoid" id="A0A1B7N718"/>
<comment type="catalytic activity">
    <reaction evidence="5">
        <text>ATP + H2O = ADP + phosphate + H(+)</text>
        <dbReference type="Rhea" id="RHEA:13065"/>
        <dbReference type="ChEBI" id="CHEBI:15377"/>
        <dbReference type="ChEBI" id="CHEBI:15378"/>
        <dbReference type="ChEBI" id="CHEBI:30616"/>
        <dbReference type="ChEBI" id="CHEBI:43474"/>
        <dbReference type="ChEBI" id="CHEBI:456216"/>
        <dbReference type="EC" id="3.6.4.13"/>
    </reaction>
</comment>
<keyword evidence="5" id="KW-0347">Helicase</keyword>
<dbReference type="InterPro" id="IPR027417">
    <property type="entry name" value="P-loop_NTPase"/>
</dbReference>
<dbReference type="STRING" id="1314800.A0A1B7N718"/>
<dbReference type="OrthoDB" id="193716at2759"/>
<evidence type="ECO:0000313" key="10">
    <source>
        <dbReference type="Proteomes" id="UP000092154"/>
    </source>
</evidence>
<evidence type="ECO:0000259" key="7">
    <source>
        <dbReference type="PROSITE" id="PS51192"/>
    </source>
</evidence>
<dbReference type="SMART" id="SM00490">
    <property type="entry name" value="HELICc"/>
    <property type="match status" value="1"/>
</dbReference>
<dbReference type="GO" id="GO:0005524">
    <property type="term" value="F:ATP binding"/>
    <property type="evidence" value="ECO:0007669"/>
    <property type="project" value="UniProtKB-UniRule"/>
</dbReference>
<evidence type="ECO:0000256" key="2">
    <source>
        <dbReference type="ARBA" id="ARBA00022801"/>
    </source>
</evidence>
<comment type="domain">
    <text evidence="5">The Q motif is unique to and characteristic of the DEAD box family of RNA helicases and controls ATP binding and hydrolysis.</text>
</comment>
<dbReference type="InterPro" id="IPR011545">
    <property type="entry name" value="DEAD/DEAH_box_helicase_dom"/>
</dbReference>
<name>A0A1B7N718_9AGAM</name>
<evidence type="ECO:0000256" key="3">
    <source>
        <dbReference type="ARBA" id="ARBA00022840"/>
    </source>
</evidence>
<dbReference type="EC" id="3.6.4.13" evidence="5"/>
<gene>
    <name evidence="9" type="ORF">K503DRAFT_714201</name>
</gene>
<accession>A0A1B7N718</accession>
<feature type="region of interest" description="Disordered" evidence="6">
    <location>
        <begin position="658"/>
        <end position="752"/>
    </location>
</feature>
<dbReference type="SMART" id="SM00487">
    <property type="entry name" value="DEXDc"/>
    <property type="match status" value="1"/>
</dbReference>
<keyword evidence="1 5" id="KW-0547">Nucleotide-binding</keyword>
<feature type="compositionally biased region" description="Basic and acidic residues" evidence="6">
    <location>
        <begin position="725"/>
        <end position="735"/>
    </location>
</feature>
<dbReference type="EMBL" id="KV448205">
    <property type="protein sequence ID" value="OAX40633.1"/>
    <property type="molecule type" value="Genomic_DNA"/>
</dbReference>
<dbReference type="Proteomes" id="UP000092154">
    <property type="component" value="Unassembled WGS sequence"/>
</dbReference>
<dbReference type="AlphaFoldDB" id="A0A1B7N718"/>
<comment type="function">
    <text evidence="5">RNA helicase.</text>
</comment>
<dbReference type="PROSITE" id="PS51192">
    <property type="entry name" value="HELICASE_ATP_BIND_1"/>
    <property type="match status" value="1"/>
</dbReference>
<dbReference type="Gene3D" id="3.40.50.300">
    <property type="entry name" value="P-loop containing nucleotide triphosphate hydrolases"/>
    <property type="match status" value="2"/>
</dbReference>
<evidence type="ECO:0000256" key="1">
    <source>
        <dbReference type="ARBA" id="ARBA00022741"/>
    </source>
</evidence>
<evidence type="ECO:0000256" key="5">
    <source>
        <dbReference type="RuleBase" id="RU365068"/>
    </source>
</evidence>
<sequence>MTSSLLSRATAVCFRSLPACRQSHDFLLSGKRAGIYIPRVQSRKESTATAPASTPSPTVTQQDIIANAPPSASTSIKAGNLAIEEPTWESIKGKISYPTLRALIDKPYRFKTMTPVQAEVAKLLPELAQPLDPSESPKRPRDLLVKAKTGTGKTFGFLIPAIEARVNAIEAWGKQAVRDAGLVSDKHMEGRARRQFTREHVGALIISPTRELATQIANTAVELTHHHKDFEVRLFYGGGSKRIQMRDFMKGRRDIVVATPGRLRDLLQSEPEVAKGIGKCKMVIFDEADTLLDMGFRDDIDAIMSYLPPQSERQTFLFSATLSRTVRQIAKAVLPQEYKFIDVVPETDSPVHAHVPQYHTVLPSASQQIPHLLRLLAHDQLTNPGKSKVLLFLPTTRMTQLFTTFTRELAKTVLPAGTNTKVYEIHSKRTQDSRAAASDAFRSDKSGASILVSSDVSARGVDYPGVTRVIQVGIPAATEQYIHRVGRTGRGGSTTGRGDLVLLPWEIGFLSWQLNEVPLKPITSDELARQVQDLAAQYDADPSAAFNNVPLKAHDAKGRPVRGGPKMYDAPLSPRLSSERIGDKITALLEHIDEEAVKETFASLLGYYIPKSPELRVQKGNILAGCKSWATDACGLPTPPYVSDGFLQRMGLNDGRTKHFGKTFREPRPFVRPTNSWEGRGKQNRRFSENPRGNFRQDEQFDNNDPSGDVDEYRGARYGKPKPRPQREWARDAPRGDYVPRGLSSRVKDRAY</sequence>
<dbReference type="InterPro" id="IPR014001">
    <property type="entry name" value="Helicase_ATP-bd"/>
</dbReference>
<reference evidence="9 10" key="1">
    <citation type="submission" date="2016-06" db="EMBL/GenBank/DDBJ databases">
        <title>Comparative genomics of the ectomycorrhizal sister species Rhizopogon vinicolor and Rhizopogon vesiculosus (Basidiomycota: Boletales) reveals a divergence of the mating type B locus.</title>
        <authorList>
            <consortium name="DOE Joint Genome Institute"/>
            <person name="Mujic A.B."/>
            <person name="Kuo A."/>
            <person name="Tritt A."/>
            <person name="Lipzen A."/>
            <person name="Chen C."/>
            <person name="Johnson J."/>
            <person name="Sharma A."/>
            <person name="Barry K."/>
            <person name="Grigoriev I.V."/>
            <person name="Spatafora J.W."/>
        </authorList>
    </citation>
    <scope>NUCLEOTIDE SEQUENCE [LARGE SCALE GENOMIC DNA]</scope>
    <source>
        <strain evidence="9 10">AM-OR11-026</strain>
    </source>
</reference>
<evidence type="ECO:0000259" key="8">
    <source>
        <dbReference type="PROSITE" id="PS51194"/>
    </source>
</evidence>
<protein>
    <recommendedName>
        <fullName evidence="5">ATP-dependent RNA helicase</fullName>
        <ecNumber evidence="5">3.6.4.13</ecNumber>
    </recommendedName>
</protein>
<dbReference type="InterPro" id="IPR001650">
    <property type="entry name" value="Helicase_C-like"/>
</dbReference>
<dbReference type="SUPFAM" id="SSF52540">
    <property type="entry name" value="P-loop containing nucleoside triphosphate hydrolases"/>
    <property type="match status" value="1"/>
</dbReference>
<comment type="similarity">
    <text evidence="5">Belongs to the DEAD box helicase family.</text>
</comment>
<feature type="domain" description="Helicase C-terminal" evidence="8">
    <location>
        <begin position="368"/>
        <end position="535"/>
    </location>
</feature>
<dbReference type="GO" id="GO:0016787">
    <property type="term" value="F:hydrolase activity"/>
    <property type="evidence" value="ECO:0007669"/>
    <property type="project" value="UniProtKB-KW"/>
</dbReference>
<evidence type="ECO:0000313" key="9">
    <source>
        <dbReference type="EMBL" id="OAX40633.1"/>
    </source>
</evidence>
<feature type="domain" description="Helicase ATP-binding" evidence="7">
    <location>
        <begin position="134"/>
        <end position="340"/>
    </location>
</feature>
<evidence type="ECO:0000256" key="4">
    <source>
        <dbReference type="ARBA" id="ARBA00022884"/>
    </source>
</evidence>
<evidence type="ECO:0000256" key="6">
    <source>
        <dbReference type="SAM" id="MobiDB-lite"/>
    </source>
</evidence>
<organism evidence="9 10">
    <name type="scientific">Rhizopogon vinicolor AM-OR11-026</name>
    <dbReference type="NCBI Taxonomy" id="1314800"/>
    <lineage>
        <taxon>Eukaryota</taxon>
        <taxon>Fungi</taxon>
        <taxon>Dikarya</taxon>
        <taxon>Basidiomycota</taxon>
        <taxon>Agaricomycotina</taxon>
        <taxon>Agaricomycetes</taxon>
        <taxon>Agaricomycetidae</taxon>
        <taxon>Boletales</taxon>
        <taxon>Suillineae</taxon>
        <taxon>Rhizopogonaceae</taxon>
        <taxon>Rhizopogon</taxon>
    </lineage>
</organism>
<keyword evidence="10" id="KW-1185">Reference proteome</keyword>
<dbReference type="GO" id="GO:0003723">
    <property type="term" value="F:RNA binding"/>
    <property type="evidence" value="ECO:0007669"/>
    <property type="project" value="UniProtKB-UniRule"/>
</dbReference>
<proteinExistence type="inferred from homology"/>
<dbReference type="PANTHER" id="PTHR24031">
    <property type="entry name" value="RNA HELICASE"/>
    <property type="match status" value="1"/>
</dbReference>
<keyword evidence="4 5" id="KW-0694">RNA-binding</keyword>
<dbReference type="Pfam" id="PF00270">
    <property type="entry name" value="DEAD"/>
    <property type="match status" value="1"/>
</dbReference>
<feature type="compositionally biased region" description="Low complexity" evidence="6">
    <location>
        <begin position="47"/>
        <end position="58"/>
    </location>
</feature>
<dbReference type="Pfam" id="PF00271">
    <property type="entry name" value="Helicase_C"/>
    <property type="match status" value="1"/>
</dbReference>
<dbReference type="GO" id="GO:0003724">
    <property type="term" value="F:RNA helicase activity"/>
    <property type="evidence" value="ECO:0007669"/>
    <property type="project" value="UniProtKB-EC"/>
</dbReference>
<keyword evidence="2 5" id="KW-0378">Hydrolase</keyword>
<feature type="region of interest" description="Disordered" evidence="6">
    <location>
        <begin position="40"/>
        <end position="59"/>
    </location>
</feature>